<dbReference type="EMBL" id="JAVDSW010000001">
    <property type="protein sequence ID" value="MDR6701819.1"/>
    <property type="molecule type" value="Genomic_DNA"/>
</dbReference>
<accession>A0AAW8LRB6</accession>
<gene>
    <name evidence="2" type="ORF">J2W61_001647</name>
</gene>
<keyword evidence="1" id="KW-0812">Transmembrane</keyword>
<protein>
    <submittedName>
        <fullName evidence="2">Uncharacterized protein</fullName>
    </submittedName>
</protein>
<name>A0AAW8LRB6_AGRTU</name>
<keyword evidence="1" id="KW-0472">Membrane</keyword>
<dbReference type="Proteomes" id="UP001265315">
    <property type="component" value="Unassembled WGS sequence"/>
</dbReference>
<reference evidence="2" key="1">
    <citation type="submission" date="2023-07" db="EMBL/GenBank/DDBJ databases">
        <title>Sorghum-associated microbial communities from plants grown in Nebraska, USA.</title>
        <authorList>
            <person name="Schachtman D."/>
        </authorList>
    </citation>
    <scope>NUCLEOTIDE SEQUENCE</scope>
    <source>
        <strain evidence="2">1457</strain>
    </source>
</reference>
<evidence type="ECO:0000313" key="3">
    <source>
        <dbReference type="Proteomes" id="UP001265315"/>
    </source>
</evidence>
<sequence>MKVYFYILPAILLFFFLPLILNISADIIAYAYGCQIHLDEIKCSAGDASVPIVAAFALDICLLALRLLFFVPLIAAMFFFIWLLLILRYALLRIETKSK</sequence>
<dbReference type="AlphaFoldDB" id="A0AAW8LRB6"/>
<proteinExistence type="predicted"/>
<evidence type="ECO:0000313" key="2">
    <source>
        <dbReference type="EMBL" id="MDR6701819.1"/>
    </source>
</evidence>
<feature type="transmembrane region" description="Helical" evidence="1">
    <location>
        <begin position="71"/>
        <end position="91"/>
    </location>
</feature>
<keyword evidence="1" id="KW-1133">Transmembrane helix</keyword>
<organism evidence="2 3">
    <name type="scientific">Agrobacterium tumefaciens</name>
    <dbReference type="NCBI Taxonomy" id="358"/>
    <lineage>
        <taxon>Bacteria</taxon>
        <taxon>Pseudomonadati</taxon>
        <taxon>Pseudomonadota</taxon>
        <taxon>Alphaproteobacteria</taxon>
        <taxon>Hyphomicrobiales</taxon>
        <taxon>Rhizobiaceae</taxon>
        <taxon>Rhizobium/Agrobacterium group</taxon>
        <taxon>Agrobacterium</taxon>
        <taxon>Agrobacterium tumefaciens complex</taxon>
    </lineage>
</organism>
<comment type="caution">
    <text evidence="2">The sequence shown here is derived from an EMBL/GenBank/DDBJ whole genome shotgun (WGS) entry which is preliminary data.</text>
</comment>
<evidence type="ECO:0000256" key="1">
    <source>
        <dbReference type="SAM" id="Phobius"/>
    </source>
</evidence>
<feature type="transmembrane region" description="Helical" evidence="1">
    <location>
        <begin position="6"/>
        <end position="33"/>
    </location>
</feature>